<dbReference type="AlphaFoldDB" id="A0A2S9WRW3"/>
<dbReference type="Pfam" id="PF18962">
    <property type="entry name" value="Por_Secre_tail"/>
    <property type="match status" value="1"/>
</dbReference>
<evidence type="ECO:0000256" key="1">
    <source>
        <dbReference type="ARBA" id="ARBA00022729"/>
    </source>
</evidence>
<proteinExistence type="predicted"/>
<keyword evidence="1" id="KW-0732">Signal</keyword>
<accession>A0A2S9WRW3</accession>
<keyword evidence="5" id="KW-1185">Reference proteome</keyword>
<comment type="caution">
    <text evidence="4">The sequence shown here is derived from an EMBL/GenBank/DDBJ whole genome shotgun (WGS) entry which is preliminary data.</text>
</comment>
<dbReference type="RefSeq" id="WP_105982060.1">
    <property type="nucleotide sequence ID" value="NZ_MQUC01000003.1"/>
</dbReference>
<dbReference type="Pfam" id="PF13448">
    <property type="entry name" value="DUF4114"/>
    <property type="match status" value="1"/>
</dbReference>
<dbReference type="Proteomes" id="UP000239532">
    <property type="component" value="Unassembled WGS sequence"/>
</dbReference>
<dbReference type="EMBL" id="MQUC01000003">
    <property type="protein sequence ID" value="PRP66222.1"/>
    <property type="molecule type" value="Genomic_DNA"/>
</dbReference>
<sequence>MRKLLLFFVYIISISLSGQGYNYLGSFQADGTPDYLEPIDDVVTGAFLEFIDLALPENFPVPDYNPQYISSGYDTDILLESDADVWVTFVGEGAGYRNVLGFYTYNYEDATPAAPTREDITIIFPNVSKQFSGGGLRPGNKVHIGRFPAGTGIGWVLLANGYQNGQVTDGLWRVFSNPDFNPENDSTLQQHNVLLKEPLSERIILAFEDIRRDYASCDQDFNDAIFYITANPYEAIKTTNISDPDIADKAVSSGNTGGLESNGDLASLISRRQMKRLKKKDLNGNFEKQSSFFMKSASSSQTLDRYMPATGKNGTEEPRYSTPTDLLGVTNADEVLSVDYYNNEDRVAVVLATATENSVYDHSKAICDRLNSSSLEDVRTVMVRGHQLISSKIKREAGNMEYSLSFSVKLGASENEILSFWNIDQYPSGDYNNFQIWGSSFSQVFAIANHIVDTYIAEKPLKSMAVSDVIPAVFVQSGFYKNGKLQLQIVNKNRSSQMYFKGNLKTTEVASESTFDTVINLSGATYETVEITTGHLFDIGFSIATDETEAIDALYLADGPWGLDYLENEVVIDQWDIENLDVAAVEDIYQVERNPRIAGRIKQTLNLFRHLKAGDQTIDVSEFDQIKFDLKSNLPVEVILITDQDIAWENRLRFYIPAQEERTSQAISLADCKDASGNRIAIENLRSVVFSIHGDYSSFQEFELEVSNVSFGKSTLSTATAFQDRTPALTNYPNPVLDRTSMALTRATSSVQLQVYDMMGRMISTQTLSTTQNDKVIEYNASQLRAGIYTYIVSYPDGESNSGKFIKR</sequence>
<evidence type="ECO:0000313" key="5">
    <source>
        <dbReference type="Proteomes" id="UP000239532"/>
    </source>
</evidence>
<name>A0A2S9WRW3_9FLAO</name>
<reference evidence="4 5" key="1">
    <citation type="submission" date="2016-11" db="EMBL/GenBank/DDBJ databases">
        <title>Trade-off between light-utilization and light-protection in marine flavobacteria.</title>
        <authorList>
            <person name="Kumagai Y."/>
        </authorList>
    </citation>
    <scope>NUCLEOTIDE SEQUENCE [LARGE SCALE GENOMIC DNA]</scope>
    <source>
        <strain evidence="4 5">JCM 17109</strain>
    </source>
</reference>
<evidence type="ECO:0000313" key="4">
    <source>
        <dbReference type="EMBL" id="PRP66222.1"/>
    </source>
</evidence>
<feature type="domain" description="Secretion system C-terminal sorting" evidence="3">
    <location>
        <begin position="732"/>
        <end position="795"/>
    </location>
</feature>
<evidence type="ECO:0008006" key="6">
    <source>
        <dbReference type="Google" id="ProtNLM"/>
    </source>
</evidence>
<dbReference type="NCBIfam" id="TIGR04183">
    <property type="entry name" value="Por_Secre_tail"/>
    <property type="match status" value="1"/>
</dbReference>
<protein>
    <recommendedName>
        <fullName evidence="6">DUF4114 domain-containing protein</fullName>
    </recommendedName>
</protein>
<dbReference type="InterPro" id="IPR025193">
    <property type="entry name" value="DUF4114"/>
</dbReference>
<evidence type="ECO:0000259" key="3">
    <source>
        <dbReference type="Pfam" id="PF18962"/>
    </source>
</evidence>
<organism evidence="4 5">
    <name type="scientific">Nonlabens agnitus</name>
    <dbReference type="NCBI Taxonomy" id="870484"/>
    <lineage>
        <taxon>Bacteria</taxon>
        <taxon>Pseudomonadati</taxon>
        <taxon>Bacteroidota</taxon>
        <taxon>Flavobacteriia</taxon>
        <taxon>Flavobacteriales</taxon>
        <taxon>Flavobacteriaceae</taxon>
        <taxon>Nonlabens</taxon>
    </lineage>
</organism>
<feature type="domain" description="DUF4114" evidence="2">
    <location>
        <begin position="147"/>
        <end position="231"/>
    </location>
</feature>
<evidence type="ECO:0000259" key="2">
    <source>
        <dbReference type="Pfam" id="PF13448"/>
    </source>
</evidence>
<dbReference type="InterPro" id="IPR026444">
    <property type="entry name" value="Secre_tail"/>
</dbReference>
<dbReference type="OrthoDB" id="1204817at2"/>
<gene>
    <name evidence="4" type="ORF">BST86_03515</name>
</gene>